<feature type="transmembrane region" description="Helical" evidence="6">
    <location>
        <begin position="120"/>
        <end position="141"/>
    </location>
</feature>
<name>A0ABT5L3L8_9ALTE</name>
<dbReference type="PANTHER" id="PTHR13929:SF0">
    <property type="entry name" value="UBIA PRENYLTRANSFERASE DOMAIN-CONTAINING PROTEIN 1"/>
    <property type="match status" value="1"/>
</dbReference>
<dbReference type="InterPro" id="IPR026046">
    <property type="entry name" value="UBIAD1"/>
</dbReference>
<evidence type="ECO:0000256" key="4">
    <source>
        <dbReference type="ARBA" id="ARBA00022989"/>
    </source>
</evidence>
<keyword evidence="8" id="KW-1185">Reference proteome</keyword>
<keyword evidence="3 6" id="KW-0812">Transmembrane</keyword>
<gene>
    <name evidence="7" type="ORF">OIK42_09640</name>
</gene>
<dbReference type="EMBL" id="JAQQXP010000001">
    <property type="protein sequence ID" value="MDC8831024.1"/>
    <property type="molecule type" value="Genomic_DNA"/>
</dbReference>
<dbReference type="CDD" id="cd13962">
    <property type="entry name" value="PT_UbiA_UBIAD1"/>
    <property type="match status" value="1"/>
</dbReference>
<feature type="transmembrane region" description="Helical" evidence="6">
    <location>
        <begin position="175"/>
        <end position="194"/>
    </location>
</feature>
<keyword evidence="4 6" id="KW-1133">Transmembrane helix</keyword>
<dbReference type="Proteomes" id="UP001218788">
    <property type="component" value="Unassembled WGS sequence"/>
</dbReference>
<evidence type="ECO:0000256" key="5">
    <source>
        <dbReference type="ARBA" id="ARBA00023136"/>
    </source>
</evidence>
<feature type="transmembrane region" description="Helical" evidence="6">
    <location>
        <begin position="94"/>
        <end position="114"/>
    </location>
</feature>
<feature type="transmembrane region" description="Helical" evidence="6">
    <location>
        <begin position="241"/>
        <end position="262"/>
    </location>
</feature>
<proteinExistence type="predicted"/>
<keyword evidence="2" id="KW-0808">Transferase</keyword>
<evidence type="ECO:0000256" key="6">
    <source>
        <dbReference type="SAM" id="Phobius"/>
    </source>
</evidence>
<sequence length="301" mass="32133">MTVLSTIVSTMRPPFLLLVVSCLSLGIGFACYVGIQLSADVLSWIVVCGVSAHIAVNMLNEYVDCVSKLDFATRKTPFSGGSGALVQQPGSAKLVKYTGLLFVGITIGSGLLVIQYSPAAWLTLAVMGVVGIVIVVSYTPVLNRMPWLCLIAPGLGFGVLMTYGGFVAISGQHHTVMFTLALVPAMLTNNLLLINQFPDATADAQHGRKHVVTQYGYVFCAHIYLIQWLLTLALITGSVMLHALPLITLLGLLPLVFGWRIYHQALNFKGADSSFQTAMGQNVLMTLASPFILGVTLCVGA</sequence>
<accession>A0ABT5L3L8</accession>
<feature type="transmembrane region" description="Helical" evidence="6">
    <location>
        <begin position="15"/>
        <end position="35"/>
    </location>
</feature>
<organism evidence="7 8">
    <name type="scientific">Alteromonas gilva</name>
    <dbReference type="NCBI Taxonomy" id="2987522"/>
    <lineage>
        <taxon>Bacteria</taxon>
        <taxon>Pseudomonadati</taxon>
        <taxon>Pseudomonadota</taxon>
        <taxon>Gammaproteobacteria</taxon>
        <taxon>Alteromonadales</taxon>
        <taxon>Alteromonadaceae</taxon>
        <taxon>Alteromonas/Salinimonas group</taxon>
        <taxon>Alteromonas</taxon>
    </lineage>
</organism>
<feature type="transmembrane region" description="Helical" evidence="6">
    <location>
        <begin position="148"/>
        <end position="169"/>
    </location>
</feature>
<evidence type="ECO:0000256" key="2">
    <source>
        <dbReference type="ARBA" id="ARBA00022679"/>
    </source>
</evidence>
<evidence type="ECO:0000256" key="3">
    <source>
        <dbReference type="ARBA" id="ARBA00022692"/>
    </source>
</evidence>
<dbReference type="InterPro" id="IPR000537">
    <property type="entry name" value="UbiA_prenyltransferase"/>
</dbReference>
<comment type="caution">
    <text evidence="7">The sequence shown here is derived from an EMBL/GenBank/DDBJ whole genome shotgun (WGS) entry which is preliminary data.</text>
</comment>
<feature type="transmembrane region" description="Helical" evidence="6">
    <location>
        <begin position="283"/>
        <end position="300"/>
    </location>
</feature>
<evidence type="ECO:0000313" key="8">
    <source>
        <dbReference type="Proteomes" id="UP001218788"/>
    </source>
</evidence>
<protein>
    <submittedName>
        <fullName evidence="7">Prenyltransferase</fullName>
    </submittedName>
</protein>
<feature type="transmembrane region" description="Helical" evidence="6">
    <location>
        <begin position="41"/>
        <end position="59"/>
    </location>
</feature>
<keyword evidence="5 6" id="KW-0472">Membrane</keyword>
<feature type="transmembrane region" description="Helical" evidence="6">
    <location>
        <begin position="215"/>
        <end position="235"/>
    </location>
</feature>
<evidence type="ECO:0000313" key="7">
    <source>
        <dbReference type="EMBL" id="MDC8831024.1"/>
    </source>
</evidence>
<dbReference type="Pfam" id="PF01040">
    <property type="entry name" value="UbiA"/>
    <property type="match status" value="1"/>
</dbReference>
<evidence type="ECO:0000256" key="1">
    <source>
        <dbReference type="ARBA" id="ARBA00004141"/>
    </source>
</evidence>
<dbReference type="PANTHER" id="PTHR13929">
    <property type="entry name" value="1,4-DIHYDROXY-2-NAPHTHOATE OCTAPRENYLTRANSFERASE"/>
    <property type="match status" value="1"/>
</dbReference>
<comment type="subcellular location">
    <subcellularLocation>
        <location evidence="1">Membrane</location>
        <topology evidence="1">Multi-pass membrane protein</topology>
    </subcellularLocation>
</comment>
<reference evidence="7 8" key="1">
    <citation type="submission" date="2022-10" db="EMBL/GenBank/DDBJ databases">
        <title>Alteromonas sp. chi3 Genome sequencing.</title>
        <authorList>
            <person name="Park S."/>
        </authorList>
    </citation>
    <scope>NUCLEOTIDE SEQUENCE [LARGE SCALE GENOMIC DNA]</scope>
    <source>
        <strain evidence="8">chi3</strain>
    </source>
</reference>
<dbReference type="RefSeq" id="WP_273640067.1">
    <property type="nucleotide sequence ID" value="NZ_JAQQXP010000001.1"/>
</dbReference>